<dbReference type="InterPro" id="IPR016135">
    <property type="entry name" value="UBQ-conjugating_enzyme/RWD"/>
</dbReference>
<evidence type="ECO:0000313" key="2">
    <source>
        <dbReference type="Proteomes" id="UP001596145"/>
    </source>
</evidence>
<evidence type="ECO:0000313" key="1">
    <source>
        <dbReference type="EMBL" id="MFC5133516.1"/>
    </source>
</evidence>
<sequence length="123" mass="14880">MDQQRLVREVNELQQDWPVKWSLDKQYVMITTYGYPQGWSPRTAPLFFSLPDVYPRQPPDVFLPPDMRYKGSTVIHQLSPNDDGWFKWCIEELDWKPRHHRLMTMVELMNRSLTKPYRSRIVK</sequence>
<gene>
    <name evidence="1" type="ORF">ACFPJA_02070</name>
</gene>
<dbReference type="RefSeq" id="WP_122103826.1">
    <property type="nucleotide sequence ID" value="NZ_JBHSKV010000001.1"/>
</dbReference>
<accession>A0ABD5QPU5</accession>
<dbReference type="Proteomes" id="UP001596145">
    <property type="component" value="Unassembled WGS sequence"/>
</dbReference>
<organism evidence="1 2">
    <name type="scientific">Halorubrum glutamatedens</name>
    <dbReference type="NCBI Taxonomy" id="2707018"/>
    <lineage>
        <taxon>Archaea</taxon>
        <taxon>Methanobacteriati</taxon>
        <taxon>Methanobacteriota</taxon>
        <taxon>Stenosarchaea group</taxon>
        <taxon>Halobacteria</taxon>
        <taxon>Halobacteriales</taxon>
        <taxon>Haloferacaceae</taxon>
        <taxon>Halorubrum</taxon>
    </lineage>
</organism>
<protein>
    <submittedName>
        <fullName evidence="1">E2/UBC family protein</fullName>
    </submittedName>
</protein>
<proteinExistence type="predicted"/>
<dbReference type="SUPFAM" id="SSF54495">
    <property type="entry name" value="UBC-like"/>
    <property type="match status" value="1"/>
</dbReference>
<keyword evidence="2" id="KW-1185">Reference proteome</keyword>
<dbReference type="AlphaFoldDB" id="A0ABD5QPU5"/>
<comment type="caution">
    <text evidence="1">The sequence shown here is derived from an EMBL/GenBank/DDBJ whole genome shotgun (WGS) entry which is preliminary data.</text>
</comment>
<reference evidence="1 2" key="1">
    <citation type="journal article" date="2019" name="Int. J. Syst. Evol. Microbiol.">
        <title>The Global Catalogue of Microorganisms (GCM) 10K type strain sequencing project: providing services to taxonomists for standard genome sequencing and annotation.</title>
        <authorList>
            <consortium name="The Broad Institute Genomics Platform"/>
            <consortium name="The Broad Institute Genome Sequencing Center for Infectious Disease"/>
            <person name="Wu L."/>
            <person name="Ma J."/>
        </authorList>
    </citation>
    <scope>NUCLEOTIDE SEQUENCE [LARGE SCALE GENOMIC DNA]</scope>
    <source>
        <strain evidence="1 2">CGMCC 1.16026</strain>
    </source>
</reference>
<dbReference type="EMBL" id="JBHSKV010000001">
    <property type="protein sequence ID" value="MFC5133516.1"/>
    <property type="molecule type" value="Genomic_DNA"/>
</dbReference>
<name>A0ABD5QPU5_9EURY</name>